<name>A0A835CSU3_APHGI</name>
<dbReference type="GO" id="GO:0042813">
    <property type="term" value="F:Wnt receptor activity"/>
    <property type="evidence" value="ECO:0007669"/>
    <property type="project" value="TreeGrafter"/>
</dbReference>
<dbReference type="InterPro" id="IPR012674">
    <property type="entry name" value="Calycin"/>
</dbReference>
<gene>
    <name evidence="4" type="ORF">HCN44_004957</name>
</gene>
<dbReference type="Proteomes" id="UP000639338">
    <property type="component" value="Unassembled WGS sequence"/>
</dbReference>
<evidence type="ECO:0000256" key="1">
    <source>
        <dbReference type="ARBA" id="ARBA00022536"/>
    </source>
</evidence>
<sequence length="932" mass="110093">MRILMIILLFCYYEAFLKVYGAEDSQTINPFGDYIFKKSENLSEFAEKVFRPEAMEGVKLLKPGISTLNVQIDKDVITMTYSVGDRNITNSFQVDKKFQEETYLSPVETVIHQDNDTHYTWESTLSNGNKLFREDIVSEGKITLVSIFKKLFSTLKLFILIGYYKKTLDVVQYNGNNFKKINQIYDIFDKAESIAIDWNSENIYWTEYNNRNHLIKVTNKFFNETKYLTSHKYIKNLQVYPNQKEIFFFDYCDFWYYSISSDKTEPIRLFDETKKDVIQDFTIDYKNDKLCWLTNTFDSKIHLSVLSCFNINTSSRPLKTKDIDIIEKIENYARSLAIINDKYYWRTYENNKVQLYVKKINEVAVEINLDRVKLDKSFFFVSFNCPSVPHPRKNPDDSYFLFIDLTEFYTLPYSQNKLSKIQIKDSSILSNNIPSDNGYNWATTIDCLNKKIYVLKASHGKQMLDEINYKNNNEFEKINQTPNIFENARSIAFDWTTEYIYWVEFNDGKYSIKAIDKFFNNLKYIVTNFADDLYIRKIHVYPKQKELFFSDDFHIWYCSTSSNSSPNYFFNSPDNQQIQDFSIDYENDKLCWISYAEYAEDKISKLNCANIGGSHWPVNDNDIDVVYEIKGYALHLAVFDNTFYWIASNGNTRALYFKNGTEELAVKLVDNLGIHRQFLYVPSTCPSNSNSYLSKTRVAKLDKANNQNSMQKSVTNFLLYANLNDFYTLPYPRNDKSLSKIEIKDSSNLFDNKYKYTDTFTTDCKNNNIYILKTPEIYDGKAMLDVINYNDNNEFKRINQIPNIFDNATSITSDWTTGNIYFIDYTNEKYSIKSTDKLFQQTKYIADSTQGINISLIHVYPKQDVLFFLHHDALYYYSNYSTSFNNPLKRLFDEIKNEEYLDFSIDYALDKLCWIVYVEEKYNLSMYLLFFI</sequence>
<reference evidence="4 5" key="1">
    <citation type="submission" date="2020-08" db="EMBL/GenBank/DDBJ databases">
        <title>Aphidius gifuensis genome sequencing and assembly.</title>
        <authorList>
            <person name="Du Z."/>
        </authorList>
    </citation>
    <scope>NUCLEOTIDE SEQUENCE [LARGE SCALE GENOMIC DNA]</scope>
    <source>
        <strain evidence="4">YNYX2018</strain>
        <tissue evidence="4">Adults</tissue>
    </source>
</reference>
<protein>
    <recommendedName>
        <fullName evidence="6">Dipeptidylpeptidase IV N-terminal domain-containing protein</fullName>
    </recommendedName>
</protein>
<dbReference type="SUPFAM" id="SSF50814">
    <property type="entry name" value="Lipocalins"/>
    <property type="match status" value="1"/>
</dbReference>
<dbReference type="AlphaFoldDB" id="A0A835CSU3"/>
<keyword evidence="2" id="KW-0677">Repeat</keyword>
<dbReference type="PANTHER" id="PTHR46513">
    <property type="entry name" value="VITELLOGENIN RECEPTOR-LIKE PROTEIN-RELATED-RELATED"/>
    <property type="match status" value="1"/>
</dbReference>
<evidence type="ECO:0000256" key="2">
    <source>
        <dbReference type="ARBA" id="ARBA00022737"/>
    </source>
</evidence>
<evidence type="ECO:0008006" key="6">
    <source>
        <dbReference type="Google" id="ProtNLM"/>
    </source>
</evidence>
<dbReference type="InterPro" id="IPR050778">
    <property type="entry name" value="Cueball_EGF_LRP_Nidogen"/>
</dbReference>
<organism evidence="4 5">
    <name type="scientific">Aphidius gifuensis</name>
    <name type="common">Parasitoid wasp</name>
    <dbReference type="NCBI Taxonomy" id="684658"/>
    <lineage>
        <taxon>Eukaryota</taxon>
        <taxon>Metazoa</taxon>
        <taxon>Ecdysozoa</taxon>
        <taxon>Arthropoda</taxon>
        <taxon>Hexapoda</taxon>
        <taxon>Insecta</taxon>
        <taxon>Pterygota</taxon>
        <taxon>Neoptera</taxon>
        <taxon>Endopterygota</taxon>
        <taxon>Hymenoptera</taxon>
        <taxon>Apocrita</taxon>
        <taxon>Ichneumonoidea</taxon>
        <taxon>Braconidae</taxon>
        <taxon>Aphidiinae</taxon>
        <taxon>Aphidius</taxon>
    </lineage>
</organism>
<keyword evidence="3" id="KW-0732">Signal</keyword>
<feature type="chain" id="PRO_5032365200" description="Dipeptidylpeptidase IV N-terminal domain-containing protein" evidence="3">
    <location>
        <begin position="22"/>
        <end position="932"/>
    </location>
</feature>
<dbReference type="GO" id="GO:0060070">
    <property type="term" value="P:canonical Wnt signaling pathway"/>
    <property type="evidence" value="ECO:0007669"/>
    <property type="project" value="TreeGrafter"/>
</dbReference>
<keyword evidence="1" id="KW-0245">EGF-like domain</keyword>
<evidence type="ECO:0000313" key="5">
    <source>
        <dbReference type="Proteomes" id="UP000639338"/>
    </source>
</evidence>
<dbReference type="EMBL" id="JACMRX010000003">
    <property type="protein sequence ID" value="KAF7992613.1"/>
    <property type="molecule type" value="Genomic_DNA"/>
</dbReference>
<dbReference type="Gene3D" id="2.40.128.20">
    <property type="match status" value="1"/>
</dbReference>
<keyword evidence="5" id="KW-1185">Reference proteome</keyword>
<accession>A0A835CSU3</accession>
<dbReference type="GO" id="GO:0017147">
    <property type="term" value="F:Wnt-protein binding"/>
    <property type="evidence" value="ECO:0007669"/>
    <property type="project" value="TreeGrafter"/>
</dbReference>
<dbReference type="PANTHER" id="PTHR46513:SF13">
    <property type="entry name" value="EGF-LIKE DOMAIN-CONTAINING PROTEIN"/>
    <property type="match status" value="1"/>
</dbReference>
<proteinExistence type="predicted"/>
<dbReference type="SUPFAM" id="SSF63825">
    <property type="entry name" value="YWTD domain"/>
    <property type="match status" value="2"/>
</dbReference>
<dbReference type="InterPro" id="IPR011042">
    <property type="entry name" value="6-blade_b-propeller_TolB-like"/>
</dbReference>
<feature type="signal peptide" evidence="3">
    <location>
        <begin position="1"/>
        <end position="21"/>
    </location>
</feature>
<evidence type="ECO:0000313" key="4">
    <source>
        <dbReference type="EMBL" id="KAF7992613.1"/>
    </source>
</evidence>
<dbReference type="Gene3D" id="2.120.10.30">
    <property type="entry name" value="TolB, C-terminal domain"/>
    <property type="match status" value="3"/>
</dbReference>
<evidence type="ECO:0000256" key="3">
    <source>
        <dbReference type="SAM" id="SignalP"/>
    </source>
</evidence>
<comment type="caution">
    <text evidence="4">The sequence shown here is derived from an EMBL/GenBank/DDBJ whole genome shotgun (WGS) entry which is preliminary data.</text>
</comment>
<dbReference type="GO" id="GO:0005886">
    <property type="term" value="C:plasma membrane"/>
    <property type="evidence" value="ECO:0007669"/>
    <property type="project" value="TreeGrafter"/>
</dbReference>